<evidence type="ECO:0000259" key="7">
    <source>
        <dbReference type="Pfam" id="PF13515"/>
    </source>
</evidence>
<keyword evidence="2 6" id="KW-0812">Transmembrane</keyword>
<evidence type="ECO:0000256" key="2">
    <source>
        <dbReference type="ARBA" id="ARBA00022692"/>
    </source>
</evidence>
<evidence type="ECO:0000313" key="8">
    <source>
        <dbReference type="EMBL" id="GAA4388198.1"/>
    </source>
</evidence>
<comment type="caution">
    <text evidence="8">The sequence shown here is derived from an EMBL/GenBank/DDBJ whole genome shotgun (WGS) entry which is preliminary data.</text>
</comment>
<reference evidence="9" key="1">
    <citation type="journal article" date="2019" name="Int. J. Syst. Evol. Microbiol.">
        <title>The Global Catalogue of Microorganisms (GCM) 10K type strain sequencing project: providing services to taxonomists for standard genome sequencing and annotation.</title>
        <authorList>
            <consortium name="The Broad Institute Genomics Platform"/>
            <consortium name="The Broad Institute Genome Sequencing Center for Infectious Disease"/>
            <person name="Wu L."/>
            <person name="Ma J."/>
        </authorList>
    </citation>
    <scope>NUCLEOTIDE SEQUENCE [LARGE SCALE GENOMIC DNA]</scope>
    <source>
        <strain evidence="9">JCM 17808</strain>
    </source>
</reference>
<feature type="transmembrane region" description="Helical" evidence="6">
    <location>
        <begin position="207"/>
        <end position="222"/>
    </location>
</feature>
<evidence type="ECO:0000256" key="1">
    <source>
        <dbReference type="ARBA" id="ARBA00004141"/>
    </source>
</evidence>
<dbReference type="EMBL" id="BAABGL010000006">
    <property type="protein sequence ID" value="GAA4388198.1"/>
    <property type="molecule type" value="Genomic_DNA"/>
</dbReference>
<keyword evidence="4 6" id="KW-0472">Membrane</keyword>
<feature type="domain" description="Integral membrane bound transporter" evidence="7">
    <location>
        <begin position="149"/>
        <end position="274"/>
    </location>
</feature>
<name>A0ABP8JBJ7_9MICO</name>
<evidence type="ECO:0000256" key="3">
    <source>
        <dbReference type="ARBA" id="ARBA00022989"/>
    </source>
</evidence>
<feature type="transmembrane region" description="Helical" evidence="6">
    <location>
        <begin position="229"/>
        <end position="247"/>
    </location>
</feature>
<evidence type="ECO:0000256" key="4">
    <source>
        <dbReference type="ARBA" id="ARBA00023136"/>
    </source>
</evidence>
<proteinExistence type="predicted"/>
<keyword evidence="3 6" id="KW-1133">Transmembrane helix</keyword>
<accession>A0ABP8JBJ7</accession>
<evidence type="ECO:0000256" key="6">
    <source>
        <dbReference type="SAM" id="Phobius"/>
    </source>
</evidence>
<feature type="compositionally biased region" description="Acidic residues" evidence="5">
    <location>
        <begin position="108"/>
        <end position="117"/>
    </location>
</feature>
<organism evidence="8 9">
    <name type="scientific">Brevibacterium pityocampae</name>
    <dbReference type="NCBI Taxonomy" id="506594"/>
    <lineage>
        <taxon>Bacteria</taxon>
        <taxon>Bacillati</taxon>
        <taxon>Actinomycetota</taxon>
        <taxon>Actinomycetes</taxon>
        <taxon>Micrococcales</taxon>
        <taxon>Brevibacteriaceae</taxon>
        <taxon>Brevibacterium</taxon>
    </lineage>
</organism>
<feature type="transmembrane region" description="Helical" evidence="6">
    <location>
        <begin position="259"/>
        <end position="278"/>
    </location>
</feature>
<comment type="subcellular location">
    <subcellularLocation>
        <location evidence="1">Membrane</location>
        <topology evidence="1">Multi-pass membrane protein</topology>
    </subcellularLocation>
</comment>
<dbReference type="InterPro" id="IPR049453">
    <property type="entry name" value="Memb_transporter_dom"/>
</dbReference>
<gene>
    <name evidence="8" type="ORF">GCM10023167_12720</name>
</gene>
<feature type="region of interest" description="Disordered" evidence="5">
    <location>
        <begin position="85"/>
        <end position="130"/>
    </location>
</feature>
<feature type="transmembrane region" description="Helical" evidence="6">
    <location>
        <begin position="45"/>
        <end position="72"/>
    </location>
</feature>
<feature type="transmembrane region" description="Helical" evidence="6">
    <location>
        <begin position="183"/>
        <end position="201"/>
    </location>
</feature>
<protein>
    <recommendedName>
        <fullName evidence="7">Integral membrane bound transporter domain-containing protein</fullName>
    </recommendedName>
</protein>
<feature type="compositionally biased region" description="Low complexity" evidence="5">
    <location>
        <begin position="88"/>
        <end position="97"/>
    </location>
</feature>
<sequence>MAAAGSALLTWLAYLGSAVLAVLVTRRVDPGPPGPYFFVLKVGGGTLLGGVGLGIPLTLLFLALGSALALLMGGIDALLDRRTADAQPEPAGEPGPETVGNADRAAGDADEEETDDVDAPRDDAGAGPDRGSTRLTFMRIAIALSATLGISALRGDAHPFWRVLVVVLVLSYPGDSRQLTVRAVSRILGTLAGLLLFLPVADLHLGSAGYVAVLCILLWCVARWTARNYLLGSVLITLLALFMSVPLTPDESPLQLTLARGIDTVIAGIVSLAVLRLVRLRPVDDGIGRTP</sequence>
<evidence type="ECO:0000256" key="5">
    <source>
        <dbReference type="SAM" id="MobiDB-lite"/>
    </source>
</evidence>
<dbReference type="RefSeq" id="WP_345030807.1">
    <property type="nucleotide sequence ID" value="NZ_BAABGL010000006.1"/>
</dbReference>
<dbReference type="Pfam" id="PF13515">
    <property type="entry name" value="FUSC_2"/>
    <property type="match status" value="1"/>
</dbReference>
<evidence type="ECO:0000313" key="9">
    <source>
        <dbReference type="Proteomes" id="UP001500642"/>
    </source>
</evidence>
<keyword evidence="9" id="KW-1185">Reference proteome</keyword>
<dbReference type="Proteomes" id="UP001500642">
    <property type="component" value="Unassembled WGS sequence"/>
</dbReference>